<name>A0AAD6XWE7_9AGAR</name>
<comment type="caution">
    <text evidence="1">The sequence shown here is derived from an EMBL/GenBank/DDBJ whole genome shotgun (WGS) entry which is preliminary data.</text>
</comment>
<evidence type="ECO:0000313" key="2">
    <source>
        <dbReference type="Proteomes" id="UP001222325"/>
    </source>
</evidence>
<dbReference type="AlphaFoldDB" id="A0AAD6XWE7"/>
<feature type="non-terminal residue" evidence="1">
    <location>
        <position position="1"/>
    </location>
</feature>
<reference evidence="1" key="1">
    <citation type="submission" date="2023-03" db="EMBL/GenBank/DDBJ databases">
        <title>Massive genome expansion in bonnet fungi (Mycena s.s.) driven by repeated elements and novel gene families across ecological guilds.</title>
        <authorList>
            <consortium name="Lawrence Berkeley National Laboratory"/>
            <person name="Harder C.B."/>
            <person name="Miyauchi S."/>
            <person name="Viragh M."/>
            <person name="Kuo A."/>
            <person name="Thoen E."/>
            <person name="Andreopoulos B."/>
            <person name="Lu D."/>
            <person name="Skrede I."/>
            <person name="Drula E."/>
            <person name="Henrissat B."/>
            <person name="Morin E."/>
            <person name="Kohler A."/>
            <person name="Barry K."/>
            <person name="LaButti K."/>
            <person name="Morin E."/>
            <person name="Salamov A."/>
            <person name="Lipzen A."/>
            <person name="Mereny Z."/>
            <person name="Hegedus B."/>
            <person name="Baldrian P."/>
            <person name="Stursova M."/>
            <person name="Weitz H."/>
            <person name="Taylor A."/>
            <person name="Grigoriev I.V."/>
            <person name="Nagy L.G."/>
            <person name="Martin F."/>
            <person name="Kauserud H."/>
        </authorList>
    </citation>
    <scope>NUCLEOTIDE SEQUENCE</scope>
    <source>
        <strain evidence="1">CBHHK173m</strain>
    </source>
</reference>
<keyword evidence="2" id="KW-1185">Reference proteome</keyword>
<organism evidence="1 2">
    <name type="scientific">Mycena belliarum</name>
    <dbReference type="NCBI Taxonomy" id="1033014"/>
    <lineage>
        <taxon>Eukaryota</taxon>
        <taxon>Fungi</taxon>
        <taxon>Dikarya</taxon>
        <taxon>Basidiomycota</taxon>
        <taxon>Agaricomycotina</taxon>
        <taxon>Agaricomycetes</taxon>
        <taxon>Agaricomycetidae</taxon>
        <taxon>Agaricales</taxon>
        <taxon>Marasmiineae</taxon>
        <taxon>Mycenaceae</taxon>
        <taxon>Mycena</taxon>
    </lineage>
</organism>
<accession>A0AAD6XWE7</accession>
<protein>
    <submittedName>
        <fullName evidence="1">Uncharacterized protein</fullName>
    </submittedName>
</protein>
<proteinExistence type="predicted"/>
<dbReference type="EMBL" id="JARJCN010000005">
    <property type="protein sequence ID" value="KAJ7100847.1"/>
    <property type="molecule type" value="Genomic_DNA"/>
</dbReference>
<evidence type="ECO:0000313" key="1">
    <source>
        <dbReference type="EMBL" id="KAJ7100847.1"/>
    </source>
</evidence>
<dbReference type="Proteomes" id="UP001222325">
    <property type="component" value="Unassembled WGS sequence"/>
</dbReference>
<gene>
    <name evidence="1" type="ORF">B0H15DRAFT_739373</name>
</gene>
<sequence length="84" mass="9550">AGLSVKQVQKMASERDPLQEGNFIHRISQYPANYLVAVDEMSKDDRTYARLWGRSPAGERVESYAPFVRKRRYTTIGAMALDKG</sequence>
<feature type="non-terminal residue" evidence="1">
    <location>
        <position position="84"/>
    </location>
</feature>